<protein>
    <recommendedName>
        <fullName evidence="2">phosphoglycerate mutase (2,3-diphosphoglycerate-dependent)</fullName>
        <ecNumber evidence="2">5.4.2.11</ecNumber>
    </recommendedName>
</protein>
<organism evidence="5">
    <name type="scientific">mine drainage metagenome</name>
    <dbReference type="NCBI Taxonomy" id="410659"/>
    <lineage>
        <taxon>unclassified sequences</taxon>
        <taxon>metagenomes</taxon>
        <taxon>ecological metagenomes</taxon>
    </lineage>
</organism>
<gene>
    <name evidence="5" type="primary">gpmA_3</name>
    <name evidence="5" type="ORF">GALL_259030</name>
</gene>
<dbReference type="AlphaFoldDB" id="A0A1J5RRM7"/>
<accession>A0A1J5RRM7</accession>
<reference evidence="5" key="1">
    <citation type="submission" date="2016-10" db="EMBL/GenBank/DDBJ databases">
        <title>Sequence of Gallionella enrichment culture.</title>
        <authorList>
            <person name="Poehlein A."/>
            <person name="Muehling M."/>
            <person name="Daniel R."/>
        </authorList>
    </citation>
    <scope>NUCLEOTIDE SEQUENCE</scope>
</reference>
<dbReference type="EMBL" id="MLJW01000239">
    <property type="protein sequence ID" value="OIQ92147.1"/>
    <property type="molecule type" value="Genomic_DNA"/>
</dbReference>
<dbReference type="InterPro" id="IPR005952">
    <property type="entry name" value="Phosphogly_mut1"/>
</dbReference>
<evidence type="ECO:0000256" key="1">
    <source>
        <dbReference type="ARBA" id="ARBA00006717"/>
    </source>
</evidence>
<dbReference type="NCBIfam" id="TIGR01258">
    <property type="entry name" value="pgm_1"/>
    <property type="match status" value="1"/>
</dbReference>
<evidence type="ECO:0000256" key="2">
    <source>
        <dbReference type="ARBA" id="ARBA00012028"/>
    </source>
</evidence>
<dbReference type="Pfam" id="PF00300">
    <property type="entry name" value="His_Phos_1"/>
    <property type="match status" value="2"/>
</dbReference>
<dbReference type="InterPro" id="IPR029033">
    <property type="entry name" value="His_PPase_superfam"/>
</dbReference>
<sequence length="249" mass="27069">MDRAGTLTLLRHGESTYNAAQVFTGLLDADLSSLGERQARAAGHLLAERGAIPDLVLSSPLRRARRTADAVVAELGLVVPLIEEWRLEERDYGVLTGVPKRTVAERYGHDLFFAWRRTLHGRPPAAEPADVATWGLISTRPPGLPVPGSGESLHDVIERVRPCWEEEIRRRVLSGLRVLVVAHGNSLRALCALVDELDEDELEALNLPAGQPLQYDTTPDGRCTPRGGRYLDPQAARAGAELIAAEGGT</sequence>
<dbReference type="GO" id="GO:0006096">
    <property type="term" value="P:glycolytic process"/>
    <property type="evidence" value="ECO:0007669"/>
    <property type="project" value="UniProtKB-KW"/>
</dbReference>
<dbReference type="Gene3D" id="3.40.50.1240">
    <property type="entry name" value="Phosphoglycerate mutase-like"/>
    <property type="match status" value="1"/>
</dbReference>
<dbReference type="SMART" id="SM00855">
    <property type="entry name" value="PGAM"/>
    <property type="match status" value="1"/>
</dbReference>
<dbReference type="PANTHER" id="PTHR11931">
    <property type="entry name" value="PHOSPHOGLYCERATE MUTASE"/>
    <property type="match status" value="1"/>
</dbReference>
<dbReference type="SUPFAM" id="SSF53254">
    <property type="entry name" value="Phosphoglycerate mutase-like"/>
    <property type="match status" value="1"/>
</dbReference>
<dbReference type="PIRSF" id="PIRSF000709">
    <property type="entry name" value="6PFK_2-Ptase"/>
    <property type="match status" value="1"/>
</dbReference>
<evidence type="ECO:0000256" key="4">
    <source>
        <dbReference type="ARBA" id="ARBA00023235"/>
    </source>
</evidence>
<name>A0A1J5RRM7_9ZZZZ</name>
<comment type="similarity">
    <text evidence="1">Belongs to the phosphoglycerate mutase family. BPG-dependent PGAM subfamily.</text>
</comment>
<dbReference type="InterPro" id="IPR001345">
    <property type="entry name" value="PG/BPGM_mutase_AS"/>
</dbReference>
<keyword evidence="3" id="KW-0324">Glycolysis</keyword>
<evidence type="ECO:0000256" key="3">
    <source>
        <dbReference type="ARBA" id="ARBA00023152"/>
    </source>
</evidence>
<proteinExistence type="inferred from homology"/>
<dbReference type="EC" id="5.4.2.11" evidence="2"/>
<dbReference type="PROSITE" id="PS00175">
    <property type="entry name" value="PG_MUTASE"/>
    <property type="match status" value="1"/>
</dbReference>
<dbReference type="GO" id="GO:0004619">
    <property type="term" value="F:phosphoglycerate mutase activity"/>
    <property type="evidence" value="ECO:0007669"/>
    <property type="project" value="UniProtKB-EC"/>
</dbReference>
<keyword evidence="4 5" id="KW-0413">Isomerase</keyword>
<evidence type="ECO:0000313" key="5">
    <source>
        <dbReference type="EMBL" id="OIQ92147.1"/>
    </source>
</evidence>
<comment type="caution">
    <text evidence="5">The sequence shown here is derived from an EMBL/GenBank/DDBJ whole genome shotgun (WGS) entry which is preliminary data.</text>
</comment>
<dbReference type="InterPro" id="IPR013078">
    <property type="entry name" value="His_Pase_superF_clade-1"/>
</dbReference>
<dbReference type="CDD" id="cd07067">
    <property type="entry name" value="HP_PGM_like"/>
    <property type="match status" value="1"/>
</dbReference>